<dbReference type="Pfam" id="PF14226">
    <property type="entry name" value="DIOX_N"/>
    <property type="match status" value="1"/>
</dbReference>
<dbReference type="OMA" id="QGHTDFN"/>
<evidence type="ECO:0000313" key="4">
    <source>
        <dbReference type="Proteomes" id="UP000027361"/>
    </source>
</evidence>
<dbReference type="STRING" id="1037660.A0A066WH44"/>
<name>A0A066WH44_TILAU</name>
<dbReference type="GeneID" id="25262782"/>
<evidence type="ECO:0000259" key="2">
    <source>
        <dbReference type="Pfam" id="PF14226"/>
    </source>
</evidence>
<dbReference type="Pfam" id="PF03171">
    <property type="entry name" value="2OG-FeII_Oxy"/>
    <property type="match status" value="1"/>
</dbReference>
<dbReference type="Proteomes" id="UP000027361">
    <property type="component" value="Unassembled WGS sequence"/>
</dbReference>
<feature type="domain" description="Isopenicillin N synthase-like Fe(2+) 2OG dioxygenase" evidence="1">
    <location>
        <begin position="205"/>
        <end position="299"/>
    </location>
</feature>
<dbReference type="PANTHER" id="PTHR47990">
    <property type="entry name" value="2-OXOGLUTARATE (2OG) AND FE(II)-DEPENDENT OXYGENASE SUPERFAMILY PROTEIN-RELATED"/>
    <property type="match status" value="1"/>
</dbReference>
<feature type="domain" description="Non-haem dioxygenase N-terminal" evidence="2">
    <location>
        <begin position="30"/>
        <end position="131"/>
    </location>
</feature>
<dbReference type="InterPro" id="IPR026992">
    <property type="entry name" value="DIOX_N"/>
</dbReference>
<keyword evidence="4" id="KW-1185">Reference proteome</keyword>
<accession>A0A066WH44</accession>
<protein>
    <submittedName>
        <fullName evidence="3">Clavaminate synthase-like protein</fullName>
    </submittedName>
</protein>
<evidence type="ECO:0000313" key="3">
    <source>
        <dbReference type="EMBL" id="KDN53151.1"/>
    </source>
</evidence>
<dbReference type="InterPro" id="IPR044861">
    <property type="entry name" value="IPNS-like_FE2OG_OXY"/>
</dbReference>
<comment type="caution">
    <text evidence="3">The sequence shown here is derived from an EMBL/GenBank/DDBJ whole genome shotgun (WGS) entry which is preliminary data.</text>
</comment>
<organism evidence="3 4">
    <name type="scientific">Tilletiaria anomala (strain ATCC 24038 / CBS 436.72 / UBC 951)</name>
    <dbReference type="NCBI Taxonomy" id="1037660"/>
    <lineage>
        <taxon>Eukaryota</taxon>
        <taxon>Fungi</taxon>
        <taxon>Dikarya</taxon>
        <taxon>Basidiomycota</taxon>
        <taxon>Ustilaginomycotina</taxon>
        <taxon>Exobasidiomycetes</taxon>
        <taxon>Georgefischeriales</taxon>
        <taxon>Tilletiariaceae</taxon>
        <taxon>Tilletiaria</taxon>
    </lineage>
</organism>
<dbReference type="OrthoDB" id="406156at2759"/>
<dbReference type="SUPFAM" id="SSF51197">
    <property type="entry name" value="Clavaminate synthase-like"/>
    <property type="match status" value="1"/>
</dbReference>
<dbReference type="Gene3D" id="2.60.120.330">
    <property type="entry name" value="B-lactam Antibiotic, Isopenicillin N Synthase, Chain"/>
    <property type="match status" value="1"/>
</dbReference>
<dbReference type="HOGENOM" id="CLU_010119_10_0_1"/>
<reference evidence="3 4" key="1">
    <citation type="submission" date="2014-05" db="EMBL/GenBank/DDBJ databases">
        <title>Draft genome sequence of a rare smut relative, Tilletiaria anomala UBC 951.</title>
        <authorList>
            <consortium name="DOE Joint Genome Institute"/>
            <person name="Toome M."/>
            <person name="Kuo A."/>
            <person name="Henrissat B."/>
            <person name="Lipzen A."/>
            <person name="Tritt A."/>
            <person name="Yoshinaga Y."/>
            <person name="Zane M."/>
            <person name="Barry K."/>
            <person name="Grigoriev I.V."/>
            <person name="Spatafora J.W."/>
            <person name="Aimea M.C."/>
        </authorList>
    </citation>
    <scope>NUCLEOTIDE SEQUENCE [LARGE SCALE GENOMIC DNA]</scope>
    <source>
        <strain evidence="3 4">UBC 951</strain>
    </source>
</reference>
<dbReference type="RefSeq" id="XP_013245990.1">
    <property type="nucleotide sequence ID" value="XM_013390536.1"/>
</dbReference>
<dbReference type="EMBL" id="JMSN01000004">
    <property type="protein sequence ID" value="KDN53151.1"/>
    <property type="molecule type" value="Genomic_DNA"/>
</dbReference>
<dbReference type="InterPro" id="IPR027443">
    <property type="entry name" value="IPNS-like_sf"/>
</dbReference>
<evidence type="ECO:0000259" key="1">
    <source>
        <dbReference type="Pfam" id="PF03171"/>
    </source>
</evidence>
<dbReference type="AlphaFoldDB" id="A0A066WH44"/>
<dbReference type="InParanoid" id="A0A066WH44"/>
<dbReference type="InterPro" id="IPR050231">
    <property type="entry name" value="Iron_ascorbate_oxido_reductase"/>
</dbReference>
<proteinExistence type="predicted"/>
<sequence>MPSSTLDIPRWVPPEPTKTSDIDWAPLWTLDLSEIRGENFTEVSESLVARVGEAFHKDGFIYAVNHGLSWDEVLRQFAIGQYAFNAVTEEEKQKFKADILRTGSFAGYKEMGHWKINGVKDKIEQFNVVSTSFSKEKREASFPPGLKALIPEIQTFAKFNHENIYRKVLTLLSLVLKLPADYLWNLSRDPESKGLDLLRYAAYHTPSKEDDQALGGVRLQGHTDFNAVSILWSQPITSLEVLMPSNEWKLVKHIDNALVINLGDCLQFLSGGYLKQTIHRVIAPPEDQAHYTRLGIFYFAFTNADVPLEPLLESPVVRQALSERAEGPDFWAENRKTGERIPTAGEWESLRVRAYGQQGTKKREDGHETEKIGGVEVTLYNDVQKLKKDELVQLAQQLQSKALVAGA</sequence>
<gene>
    <name evidence="3" type="ORF">K437DRAFT_231219</name>
</gene>
<dbReference type="PRINTS" id="PR00682">
    <property type="entry name" value="IPNSYNTHASE"/>
</dbReference>